<dbReference type="EMBL" id="JAINDJ010000004">
    <property type="protein sequence ID" value="KAG9449506.1"/>
    <property type="molecule type" value="Genomic_DNA"/>
</dbReference>
<keyword evidence="2" id="KW-0812">Transmembrane</keyword>
<sequence>MASLLSRRCSRILAASCTSSSACPNRLFPAHRHRSFGICRAAEVLRDHPANDNGSSLPFNSGVFRSYSNLPSLLKPPQTCANPVSNFIRPFSSSSSSSDHGQPGRESEKTQYPSQNPEFKHQEIEGPTVERDLSALAVETREVLDNLQKTAYNLSKSMALLGLAQLGCGAWIAYTTKSSPLTEVSIQSFSAFAFPFALAFLLRRSVLPMRFFRKMEEQGRLQILTLSLQTSKCLNLLFLRARVITVFCILGVSLGMSYAIWSNTGGLTES</sequence>
<evidence type="ECO:0000313" key="3">
    <source>
        <dbReference type="EMBL" id="KAG9449506.1"/>
    </source>
</evidence>
<accession>A0AAV7EP63</accession>
<evidence type="ECO:0000256" key="2">
    <source>
        <dbReference type="SAM" id="Phobius"/>
    </source>
</evidence>
<dbReference type="PANTHER" id="PTHR37222">
    <property type="entry name" value="OS02G0718000 PROTEIN"/>
    <property type="match status" value="1"/>
</dbReference>
<name>A0AAV7EP63_ARIFI</name>
<feature type="region of interest" description="Disordered" evidence="1">
    <location>
        <begin position="91"/>
        <end position="125"/>
    </location>
</feature>
<dbReference type="PROSITE" id="PS51257">
    <property type="entry name" value="PROKAR_LIPOPROTEIN"/>
    <property type="match status" value="1"/>
</dbReference>
<evidence type="ECO:0000256" key="1">
    <source>
        <dbReference type="SAM" id="MobiDB-lite"/>
    </source>
</evidence>
<feature type="transmembrane region" description="Helical" evidence="2">
    <location>
        <begin position="186"/>
        <end position="206"/>
    </location>
</feature>
<feature type="transmembrane region" description="Helical" evidence="2">
    <location>
        <begin position="241"/>
        <end position="261"/>
    </location>
</feature>
<dbReference type="PANTHER" id="PTHR37222:SF1">
    <property type="entry name" value="OS02G0718000 PROTEIN"/>
    <property type="match status" value="1"/>
</dbReference>
<keyword evidence="2" id="KW-0472">Membrane</keyword>
<dbReference type="AlphaFoldDB" id="A0AAV7EP63"/>
<evidence type="ECO:0000313" key="4">
    <source>
        <dbReference type="Proteomes" id="UP000825729"/>
    </source>
</evidence>
<organism evidence="3 4">
    <name type="scientific">Aristolochia fimbriata</name>
    <name type="common">White veined hardy Dutchman's pipe vine</name>
    <dbReference type="NCBI Taxonomy" id="158543"/>
    <lineage>
        <taxon>Eukaryota</taxon>
        <taxon>Viridiplantae</taxon>
        <taxon>Streptophyta</taxon>
        <taxon>Embryophyta</taxon>
        <taxon>Tracheophyta</taxon>
        <taxon>Spermatophyta</taxon>
        <taxon>Magnoliopsida</taxon>
        <taxon>Magnoliidae</taxon>
        <taxon>Piperales</taxon>
        <taxon>Aristolochiaceae</taxon>
        <taxon>Aristolochia</taxon>
    </lineage>
</organism>
<reference evidence="3 4" key="1">
    <citation type="submission" date="2021-07" db="EMBL/GenBank/DDBJ databases">
        <title>The Aristolochia fimbriata genome: insights into angiosperm evolution, floral development and chemical biosynthesis.</title>
        <authorList>
            <person name="Jiao Y."/>
        </authorList>
    </citation>
    <scope>NUCLEOTIDE SEQUENCE [LARGE SCALE GENOMIC DNA]</scope>
    <source>
        <strain evidence="3">IBCAS-2021</strain>
        <tissue evidence="3">Leaf</tissue>
    </source>
</reference>
<proteinExistence type="predicted"/>
<gene>
    <name evidence="3" type="ORF">H6P81_009471</name>
</gene>
<feature type="transmembrane region" description="Helical" evidence="2">
    <location>
        <begin position="157"/>
        <end position="174"/>
    </location>
</feature>
<keyword evidence="4" id="KW-1185">Reference proteome</keyword>
<comment type="caution">
    <text evidence="3">The sequence shown here is derived from an EMBL/GenBank/DDBJ whole genome shotgun (WGS) entry which is preliminary data.</text>
</comment>
<protein>
    <submittedName>
        <fullName evidence="3">Uncharacterized protein</fullName>
    </submittedName>
</protein>
<keyword evidence="2" id="KW-1133">Transmembrane helix</keyword>
<dbReference type="Proteomes" id="UP000825729">
    <property type="component" value="Unassembled WGS sequence"/>
</dbReference>